<gene>
    <name evidence="5" type="primary">UBA1</name>
    <name evidence="5" type="ORF">SNAT2548_LOCUS17002</name>
</gene>
<organism evidence="5 6">
    <name type="scientific">Symbiodinium natans</name>
    <dbReference type="NCBI Taxonomy" id="878477"/>
    <lineage>
        <taxon>Eukaryota</taxon>
        <taxon>Sar</taxon>
        <taxon>Alveolata</taxon>
        <taxon>Dinophyceae</taxon>
        <taxon>Suessiales</taxon>
        <taxon>Symbiodiniaceae</taxon>
        <taxon>Symbiodinium</taxon>
    </lineage>
</organism>
<dbReference type="EMBL" id="CAJNDS010002098">
    <property type="protein sequence ID" value="CAE7324718.1"/>
    <property type="molecule type" value="Genomic_DNA"/>
</dbReference>
<proteinExistence type="inferred from homology"/>
<evidence type="ECO:0000256" key="1">
    <source>
        <dbReference type="ARBA" id="ARBA00004906"/>
    </source>
</evidence>
<keyword evidence="6" id="KW-1185">Reference proteome</keyword>
<reference evidence="5" key="1">
    <citation type="submission" date="2021-02" db="EMBL/GenBank/DDBJ databases">
        <authorList>
            <person name="Dougan E. K."/>
            <person name="Rhodes N."/>
            <person name="Thang M."/>
            <person name="Chan C."/>
        </authorList>
    </citation>
    <scope>NUCLEOTIDE SEQUENCE</scope>
</reference>
<accession>A0A812P831</accession>
<evidence type="ECO:0000256" key="2">
    <source>
        <dbReference type="ARBA" id="ARBA00005673"/>
    </source>
</evidence>
<dbReference type="Gene3D" id="2.40.30.180">
    <property type="entry name" value="Ubiquitin-activating enzyme E1, FCCH domain"/>
    <property type="match status" value="1"/>
</dbReference>
<dbReference type="Pfam" id="PF16190">
    <property type="entry name" value="E1_FCCH"/>
    <property type="match status" value="1"/>
</dbReference>
<name>A0A812P831_9DINO</name>
<dbReference type="InterPro" id="IPR042302">
    <property type="entry name" value="E1_FCCH_sf"/>
</dbReference>
<keyword evidence="3" id="KW-0436">Ligase</keyword>
<comment type="pathway">
    <text evidence="1">Protein modification; protein ubiquitination.</text>
</comment>
<evidence type="ECO:0000313" key="6">
    <source>
        <dbReference type="Proteomes" id="UP000604046"/>
    </source>
</evidence>
<comment type="caution">
    <text evidence="5">The sequence shown here is derived from an EMBL/GenBank/DDBJ whole genome shotgun (WGS) entry which is preliminary data.</text>
</comment>
<dbReference type="SUPFAM" id="SSF69572">
    <property type="entry name" value="Activating enzymes of the ubiquitin-like proteins"/>
    <property type="match status" value="1"/>
</dbReference>
<dbReference type="AlphaFoldDB" id="A0A812P831"/>
<evidence type="ECO:0000313" key="5">
    <source>
        <dbReference type="EMBL" id="CAE7324718.1"/>
    </source>
</evidence>
<dbReference type="GO" id="GO:0008641">
    <property type="term" value="F:ubiquitin-like modifier activating enzyme activity"/>
    <property type="evidence" value="ECO:0007669"/>
    <property type="project" value="InterPro"/>
</dbReference>
<dbReference type="Proteomes" id="UP000604046">
    <property type="component" value="Unassembled WGS sequence"/>
</dbReference>
<dbReference type="InterPro" id="IPR032418">
    <property type="entry name" value="E1_FCCH"/>
</dbReference>
<dbReference type="InterPro" id="IPR035985">
    <property type="entry name" value="Ubiquitin-activating_enz"/>
</dbReference>
<evidence type="ECO:0000256" key="3">
    <source>
        <dbReference type="ARBA" id="ARBA00022598"/>
    </source>
</evidence>
<evidence type="ECO:0000259" key="4">
    <source>
        <dbReference type="Pfam" id="PF16190"/>
    </source>
</evidence>
<protein>
    <submittedName>
        <fullName evidence="5">UBA1 protein</fullName>
    </submittedName>
</protein>
<comment type="similarity">
    <text evidence="2">Belongs to the ubiquitin-activating E1 family.</text>
</comment>
<dbReference type="OrthoDB" id="10252231at2759"/>
<feature type="domain" description="Ubiquitin-activating enzyme E1 FCCH" evidence="4">
    <location>
        <begin position="95"/>
        <end position="153"/>
    </location>
</feature>
<sequence length="171" mass="18741">MPILEQEGRKGTLKPSLGIKVFIGFSSCGLFARSISGRSLQKPIPDWETRHLGQPLQGLVRLASSVFVDYGESFTCRDKDGEEPRSAIVSGVTLENPGTVHTHQDRRHGFNDGDWVVFREVQGMTQLNDGKPRQIKVTGPYSFSIEDTTGYSAATSDRSSLKTLKLNSGAV</sequence>
<dbReference type="FunFam" id="2.40.30.180:FF:000001">
    <property type="entry name" value="ubiquitin-like modifier-activating enzyme 1"/>
    <property type="match status" value="1"/>
</dbReference>